<dbReference type="Proteomes" id="UP000249913">
    <property type="component" value="Unassembled WGS sequence"/>
</dbReference>
<accession>A0A2X2LZB2</accession>
<protein>
    <submittedName>
        <fullName evidence="1">Two component system histidine kinase ArlS</fullName>
        <ecNumber evidence="1">2.7.13.3</ecNumber>
        <ecNumber evidence="1">2.7.3.-</ecNumber>
    </submittedName>
</protein>
<dbReference type="EC" id="2.7.3.-" evidence="1"/>
<sequence>MNTGILTAVIKKRYKGILNYLIIKEPITTQDFKGYSLLIHSLENYDNIVKSLYIIAARIWSDCNNYNCHN</sequence>
<dbReference type="AlphaFoldDB" id="A0A2X2LZB2"/>
<dbReference type="GO" id="GO:0004673">
    <property type="term" value="F:protein histidine kinase activity"/>
    <property type="evidence" value="ECO:0007669"/>
    <property type="project" value="UniProtKB-EC"/>
</dbReference>
<name>A0A2X2LZB2_STAAU</name>
<evidence type="ECO:0000313" key="1">
    <source>
        <dbReference type="EMBL" id="SPZ98229.1"/>
    </source>
</evidence>
<reference evidence="1 2" key="1">
    <citation type="submission" date="2018-06" db="EMBL/GenBank/DDBJ databases">
        <authorList>
            <consortium name="Pathogen Informatics"/>
            <person name="Doyle S."/>
        </authorList>
    </citation>
    <scope>NUCLEOTIDE SEQUENCE [LARGE SCALE GENOMIC DNA]</scope>
    <source>
        <strain evidence="1 2">NCTC7878</strain>
    </source>
</reference>
<keyword evidence="1" id="KW-0808">Transferase</keyword>
<organism evidence="1 2">
    <name type="scientific">Staphylococcus aureus</name>
    <dbReference type="NCBI Taxonomy" id="1280"/>
    <lineage>
        <taxon>Bacteria</taxon>
        <taxon>Bacillati</taxon>
        <taxon>Bacillota</taxon>
        <taxon>Bacilli</taxon>
        <taxon>Bacillales</taxon>
        <taxon>Staphylococcaceae</taxon>
        <taxon>Staphylococcus</taxon>
    </lineage>
</organism>
<dbReference type="EMBL" id="UAUX01000008">
    <property type="protein sequence ID" value="SPZ98229.1"/>
    <property type="molecule type" value="Genomic_DNA"/>
</dbReference>
<dbReference type="EC" id="2.7.13.3" evidence="1"/>
<gene>
    <name evidence="1" type="primary">arlS_2</name>
    <name evidence="1" type="ORF">NCTC7878_01621</name>
</gene>
<proteinExistence type="predicted"/>
<keyword evidence="1" id="KW-0418">Kinase</keyword>
<evidence type="ECO:0000313" key="2">
    <source>
        <dbReference type="Proteomes" id="UP000249913"/>
    </source>
</evidence>